<dbReference type="PANTHER" id="PTHR10151:SF120">
    <property type="entry name" value="BIS(5'-ADENOSYL)-TRIPHOSPHATASE"/>
    <property type="match status" value="1"/>
</dbReference>
<evidence type="ECO:0000313" key="1">
    <source>
        <dbReference type="EMBL" id="KPJ52949.1"/>
    </source>
</evidence>
<comment type="caution">
    <text evidence="1">The sequence shown here is derived from an EMBL/GenBank/DDBJ whole genome shotgun (WGS) entry which is preliminary data.</text>
</comment>
<accession>A0A0S7WRU9</accession>
<dbReference type="SUPFAM" id="SSF53649">
    <property type="entry name" value="Alkaline phosphatase-like"/>
    <property type="match status" value="1"/>
</dbReference>
<dbReference type="Gene3D" id="3.40.720.10">
    <property type="entry name" value="Alkaline Phosphatase, subunit A"/>
    <property type="match status" value="2"/>
</dbReference>
<dbReference type="InterPro" id="IPR002591">
    <property type="entry name" value="Phosphodiest/P_Trfase"/>
</dbReference>
<dbReference type="InterPro" id="IPR017850">
    <property type="entry name" value="Alkaline_phosphatase_core_sf"/>
</dbReference>
<dbReference type="PANTHER" id="PTHR10151">
    <property type="entry name" value="ECTONUCLEOTIDE PYROPHOSPHATASE/PHOSPHODIESTERASE"/>
    <property type="match status" value="1"/>
</dbReference>
<dbReference type="STRING" id="1703770.AMJ39_06475"/>
<dbReference type="AlphaFoldDB" id="A0A0S7WRU9"/>
<evidence type="ECO:0000313" key="2">
    <source>
        <dbReference type="Proteomes" id="UP000052008"/>
    </source>
</evidence>
<proteinExistence type="predicted"/>
<dbReference type="Proteomes" id="UP000052008">
    <property type="component" value="Unassembled WGS sequence"/>
</dbReference>
<name>A0A0S7WRU9_UNCT6</name>
<reference evidence="1 2" key="1">
    <citation type="journal article" date="2015" name="Microbiome">
        <title>Genomic resolution of linkages in carbon, nitrogen, and sulfur cycling among widespread estuary sediment bacteria.</title>
        <authorList>
            <person name="Baker B.J."/>
            <person name="Lazar C.S."/>
            <person name="Teske A.P."/>
            <person name="Dick G.J."/>
        </authorList>
    </citation>
    <scope>NUCLEOTIDE SEQUENCE [LARGE SCALE GENOMIC DNA]</scope>
    <source>
        <strain evidence="1">DG_24</strain>
    </source>
</reference>
<dbReference type="GO" id="GO:0016787">
    <property type="term" value="F:hydrolase activity"/>
    <property type="evidence" value="ECO:0007669"/>
    <property type="project" value="UniProtKB-ARBA"/>
</dbReference>
<dbReference type="EMBL" id="LIZS01000035">
    <property type="protein sequence ID" value="KPJ52949.1"/>
    <property type="molecule type" value="Genomic_DNA"/>
</dbReference>
<dbReference type="PATRIC" id="fig|1703770.3.peg.1244"/>
<sequence length="462" mass="52640">MGSETKRVLVIGLDCATPQLVFDRWRDRLPNLSSVMARGAYGPLQTIVPPITVPAWTSMMTSKNPGRLGFYGFRNRGDYSYSKLVFANSTLVREDAVWDILSRHGRDVVVLGVPQTYPPKPVNGYLVTCFLTPSTDSEYTYPASLKQEINEAIGGYILDVDNFRTDDKDSLLKQIYEMTANRFELTRYLMRKKPWDFFMVVDMGIDRIHHGFWKYFDTEHPKYQRGSRYESAILDYYRYVDDEVGKTLDLVDDRTAVMVVSDHGAKKMDGGICFNEWLIREGYLRLKKRPDRVRRLEPDDIDWANTMAWGDGGYYGRLFLNVKNREPAGIIAPQDYEKVRDELKEKLEAIEDPEGRNIGTRVFRPQEIYSEVKGIPPDLIVYFGDLDWRSVGSIGLDTVHTFENDTGPDDANHAEYGIFIMHNPDGAPKGRLEGLHIVDCGPTVLSLLGIDIPGDMEGKAIS</sequence>
<gene>
    <name evidence="1" type="ORF">AMJ39_06475</name>
</gene>
<dbReference type="Pfam" id="PF01663">
    <property type="entry name" value="Phosphodiest"/>
    <property type="match status" value="1"/>
</dbReference>
<evidence type="ECO:0008006" key="3">
    <source>
        <dbReference type="Google" id="ProtNLM"/>
    </source>
</evidence>
<organism evidence="1 2">
    <name type="scientific">candidate division TA06 bacterium DG_24</name>
    <dbReference type="NCBI Taxonomy" id="1703770"/>
    <lineage>
        <taxon>Bacteria</taxon>
        <taxon>Bacteria division TA06</taxon>
    </lineage>
</organism>
<protein>
    <recommendedName>
        <fullName evidence="3">Phosphodiesterase</fullName>
    </recommendedName>
</protein>